<reference evidence="2" key="1">
    <citation type="submission" date="2021-07" db="EMBL/GenBank/DDBJ databases">
        <authorList>
            <person name="Durling M."/>
        </authorList>
    </citation>
    <scope>NUCLEOTIDE SEQUENCE</scope>
</reference>
<accession>A0A9N9PMI2</accession>
<evidence type="ECO:0000313" key="3">
    <source>
        <dbReference type="Proteomes" id="UP000696280"/>
    </source>
</evidence>
<proteinExistence type="predicted"/>
<protein>
    <submittedName>
        <fullName evidence="2">Uncharacterized protein</fullName>
    </submittedName>
</protein>
<feature type="region of interest" description="Disordered" evidence="1">
    <location>
        <begin position="447"/>
        <end position="477"/>
    </location>
</feature>
<feature type="region of interest" description="Disordered" evidence="1">
    <location>
        <begin position="505"/>
        <end position="553"/>
    </location>
</feature>
<dbReference type="Proteomes" id="UP000696280">
    <property type="component" value="Unassembled WGS sequence"/>
</dbReference>
<feature type="compositionally biased region" description="Basic and acidic residues" evidence="1">
    <location>
        <begin position="537"/>
        <end position="553"/>
    </location>
</feature>
<dbReference type="OrthoDB" id="268428at2759"/>
<evidence type="ECO:0000256" key="1">
    <source>
        <dbReference type="SAM" id="MobiDB-lite"/>
    </source>
</evidence>
<feature type="compositionally biased region" description="Low complexity" evidence="1">
    <location>
        <begin position="517"/>
        <end position="530"/>
    </location>
</feature>
<dbReference type="EMBL" id="CAJVRL010000001">
    <property type="protein sequence ID" value="CAG8948965.1"/>
    <property type="molecule type" value="Genomic_DNA"/>
</dbReference>
<dbReference type="AlphaFoldDB" id="A0A9N9PMI2"/>
<keyword evidence="3" id="KW-1185">Reference proteome</keyword>
<organism evidence="2 3">
    <name type="scientific">Hymenoscyphus fraxineus</name>
    <dbReference type="NCBI Taxonomy" id="746836"/>
    <lineage>
        <taxon>Eukaryota</taxon>
        <taxon>Fungi</taxon>
        <taxon>Dikarya</taxon>
        <taxon>Ascomycota</taxon>
        <taxon>Pezizomycotina</taxon>
        <taxon>Leotiomycetes</taxon>
        <taxon>Helotiales</taxon>
        <taxon>Helotiaceae</taxon>
        <taxon>Hymenoscyphus</taxon>
    </lineage>
</organism>
<comment type="caution">
    <text evidence="2">The sequence shown here is derived from an EMBL/GenBank/DDBJ whole genome shotgun (WGS) entry which is preliminary data.</text>
</comment>
<name>A0A9N9PMI2_9HELO</name>
<sequence length="553" mass="62143">MFRGRDVPTLACPEVKLHSDHDLTIRTYVKEPNSQFRSASNCNAFVNGKITSLFLVRKDIIAQYSRFLAQKIPVLSHIAPEAMIDIEESNVQGLEVVLHAIHDKFNDRCMDLSVDEMWKVIEANLRYLDESHFLKLKDWFASWLDGLDKSLLSKEDYLKLAVPCRRFENPLGLLKVTRYLAFNVPVKIEFIYPKLNGVGLRIEPRLEERHLKLTYLGVAGLNTARGSLGTILLECVESIEKTIYESKCNDVCKAMSLLAVKRGLDQCYMFPPRQQLHGKRGISVESAINRLKNFIYVPARGACETCSRDFGQKLQQMLNDPRRMFEGLCLGCVVDPTDNRKGGYGKNNKFWGDGCRKHGIQHKEPSWYFSWVASERVRDQYLDKLEGFGNGGLHPIHDPTCPEPASNGHQENDILPVGESHNTETRGTDSINAAGFNQVPTAAFAPFSGHAPHKTSSNGFEKPANEFNAPDTHAQSISDDGMDFIEEIGEDNAAQGKFAHIEHDEAMTNTSDDAVYGSSTTTVGQSTQQSILKRSRNSSDDETHQEAKRARFE</sequence>
<gene>
    <name evidence="2" type="ORF">HYFRA_00002093</name>
</gene>
<evidence type="ECO:0000313" key="2">
    <source>
        <dbReference type="EMBL" id="CAG8948965.1"/>
    </source>
</evidence>